<dbReference type="Pfam" id="PF07715">
    <property type="entry name" value="Plug"/>
    <property type="match status" value="1"/>
</dbReference>
<dbReference type="Pfam" id="PF13715">
    <property type="entry name" value="CarbopepD_reg_2"/>
    <property type="match status" value="1"/>
</dbReference>
<keyword evidence="11" id="KW-1185">Reference proteome</keyword>
<dbReference type="GO" id="GO:0009279">
    <property type="term" value="C:cell outer membrane"/>
    <property type="evidence" value="ECO:0007669"/>
    <property type="project" value="UniProtKB-SubCell"/>
</dbReference>
<keyword evidence="10" id="KW-0675">Receptor</keyword>
<dbReference type="Gene3D" id="2.40.170.20">
    <property type="entry name" value="TonB-dependent receptor, beta-barrel domain"/>
    <property type="match status" value="1"/>
</dbReference>
<dbReference type="InterPro" id="IPR023996">
    <property type="entry name" value="TonB-dep_OMP_SusC/RagA"/>
</dbReference>
<dbReference type="SUPFAM" id="SSF56935">
    <property type="entry name" value="Porins"/>
    <property type="match status" value="1"/>
</dbReference>
<dbReference type="eggNOG" id="COG4206">
    <property type="taxonomic scope" value="Bacteria"/>
</dbReference>
<evidence type="ECO:0000259" key="9">
    <source>
        <dbReference type="Pfam" id="PF07715"/>
    </source>
</evidence>
<evidence type="ECO:0000256" key="3">
    <source>
        <dbReference type="ARBA" id="ARBA00022452"/>
    </source>
</evidence>
<dbReference type="KEGG" id="lby:Lbys_2114"/>
<keyword evidence="2 7" id="KW-0813">Transport</keyword>
<dbReference type="Proteomes" id="UP000007435">
    <property type="component" value="Chromosome"/>
</dbReference>
<evidence type="ECO:0000256" key="2">
    <source>
        <dbReference type="ARBA" id="ARBA00022448"/>
    </source>
</evidence>
<dbReference type="EMBL" id="CP002305">
    <property type="protein sequence ID" value="ADQ17810.1"/>
    <property type="molecule type" value="Genomic_DNA"/>
</dbReference>
<gene>
    <name evidence="10" type="ordered locus">Lbys_2114</name>
</gene>
<evidence type="ECO:0000256" key="8">
    <source>
        <dbReference type="SAM" id="SignalP"/>
    </source>
</evidence>
<dbReference type="HOGENOM" id="CLU_004317_0_1_10"/>
<dbReference type="InterPro" id="IPR008969">
    <property type="entry name" value="CarboxyPept-like_regulatory"/>
</dbReference>
<reference evidence="10 11" key="2">
    <citation type="journal article" date="2011" name="Stand. Genomic Sci.">
        <title>Complete genome sequence of Leadbetterella byssophila type strain (4M15).</title>
        <authorList>
            <person name="Abt B."/>
            <person name="Teshima H."/>
            <person name="Lucas S."/>
            <person name="Lapidus A."/>
            <person name="Del Rio T.G."/>
            <person name="Nolan M."/>
            <person name="Tice H."/>
            <person name="Cheng J.F."/>
            <person name="Pitluck S."/>
            <person name="Liolios K."/>
            <person name="Pagani I."/>
            <person name="Ivanova N."/>
            <person name="Mavromatis K."/>
            <person name="Pati A."/>
            <person name="Tapia R."/>
            <person name="Han C."/>
            <person name="Goodwin L."/>
            <person name="Chen A."/>
            <person name="Palaniappan K."/>
            <person name="Land M."/>
            <person name="Hauser L."/>
            <person name="Chang Y.J."/>
            <person name="Jeffries C.D."/>
            <person name="Rohde M."/>
            <person name="Goker M."/>
            <person name="Tindall B.J."/>
            <person name="Detter J.C."/>
            <person name="Woyke T."/>
            <person name="Bristow J."/>
            <person name="Eisen J.A."/>
            <person name="Markowitz V."/>
            <person name="Hugenholtz P."/>
            <person name="Klenk H.P."/>
            <person name="Kyrpides N.C."/>
        </authorList>
    </citation>
    <scope>NUCLEOTIDE SEQUENCE [LARGE SCALE GENOMIC DNA]</scope>
    <source>
        <strain evidence="11">DSM 17132 / JCM 16389 / KACC 11308 / NBRC 106382 / 4M15</strain>
    </source>
</reference>
<keyword evidence="5 7" id="KW-0472">Membrane</keyword>
<dbReference type="NCBIfam" id="TIGR04056">
    <property type="entry name" value="OMP_RagA_SusC"/>
    <property type="match status" value="1"/>
</dbReference>
<dbReference type="InterPro" id="IPR039426">
    <property type="entry name" value="TonB-dep_rcpt-like"/>
</dbReference>
<evidence type="ECO:0000256" key="1">
    <source>
        <dbReference type="ARBA" id="ARBA00004571"/>
    </source>
</evidence>
<dbReference type="InterPro" id="IPR023997">
    <property type="entry name" value="TonB-dep_OMP_SusC/RagA_CS"/>
</dbReference>
<dbReference type="SUPFAM" id="SSF49464">
    <property type="entry name" value="Carboxypeptidase regulatory domain-like"/>
    <property type="match status" value="1"/>
</dbReference>
<evidence type="ECO:0000256" key="4">
    <source>
        <dbReference type="ARBA" id="ARBA00022692"/>
    </source>
</evidence>
<evidence type="ECO:0000256" key="6">
    <source>
        <dbReference type="ARBA" id="ARBA00023237"/>
    </source>
</evidence>
<evidence type="ECO:0000256" key="7">
    <source>
        <dbReference type="PROSITE-ProRule" id="PRU01360"/>
    </source>
</evidence>
<keyword evidence="8" id="KW-0732">Signal</keyword>
<protein>
    <submittedName>
        <fullName evidence="10">TonB-dependent receptor plug</fullName>
    </submittedName>
</protein>
<comment type="similarity">
    <text evidence="7">Belongs to the TonB-dependent receptor family.</text>
</comment>
<dbReference type="STRING" id="649349.Lbys_2114"/>
<evidence type="ECO:0000313" key="11">
    <source>
        <dbReference type="Proteomes" id="UP000007435"/>
    </source>
</evidence>
<dbReference type="OrthoDB" id="9768177at2"/>
<evidence type="ECO:0000313" key="10">
    <source>
        <dbReference type="EMBL" id="ADQ17810.1"/>
    </source>
</evidence>
<dbReference type="PROSITE" id="PS52016">
    <property type="entry name" value="TONB_DEPENDENT_REC_3"/>
    <property type="match status" value="1"/>
</dbReference>
<feature type="domain" description="TonB-dependent receptor plug" evidence="9">
    <location>
        <begin position="114"/>
        <end position="222"/>
    </location>
</feature>
<dbReference type="InterPro" id="IPR036942">
    <property type="entry name" value="Beta-barrel_TonB_sf"/>
</dbReference>
<dbReference type="AlphaFoldDB" id="E4RTT6"/>
<evidence type="ECO:0000256" key="5">
    <source>
        <dbReference type="ARBA" id="ARBA00023136"/>
    </source>
</evidence>
<accession>E4RTT6</accession>
<feature type="signal peptide" evidence="8">
    <location>
        <begin position="1"/>
        <end position="20"/>
    </location>
</feature>
<dbReference type="InterPro" id="IPR037066">
    <property type="entry name" value="Plug_dom_sf"/>
</dbReference>
<feature type="chain" id="PRO_5003188118" evidence="8">
    <location>
        <begin position="21"/>
        <end position="977"/>
    </location>
</feature>
<dbReference type="Gene3D" id="2.170.130.10">
    <property type="entry name" value="TonB-dependent receptor, plug domain"/>
    <property type="match status" value="1"/>
</dbReference>
<proteinExistence type="inferred from homology"/>
<dbReference type="InterPro" id="IPR012910">
    <property type="entry name" value="Plug_dom"/>
</dbReference>
<organism evidence="10 11">
    <name type="scientific">Leadbetterella byssophila (strain DSM 17132 / JCM 16389 / KACC 11308 / NBRC 106382 / 4M15)</name>
    <dbReference type="NCBI Taxonomy" id="649349"/>
    <lineage>
        <taxon>Bacteria</taxon>
        <taxon>Pseudomonadati</taxon>
        <taxon>Bacteroidota</taxon>
        <taxon>Cytophagia</taxon>
        <taxon>Cytophagales</taxon>
        <taxon>Leadbetterellaceae</taxon>
        <taxon>Leadbetterella</taxon>
    </lineage>
</organism>
<keyword evidence="3 7" id="KW-1134">Transmembrane beta strand</keyword>
<keyword evidence="6 7" id="KW-0998">Cell outer membrane</keyword>
<comment type="subcellular location">
    <subcellularLocation>
        <location evidence="1 7">Cell outer membrane</location>
        <topology evidence="1 7">Multi-pass membrane protein</topology>
    </subcellularLocation>
</comment>
<name>E4RTT6_LEAB4</name>
<keyword evidence="4 7" id="KW-0812">Transmembrane</keyword>
<dbReference type="NCBIfam" id="TIGR04057">
    <property type="entry name" value="SusC_RagA_signa"/>
    <property type="match status" value="1"/>
</dbReference>
<dbReference type="RefSeq" id="WP_013408856.1">
    <property type="nucleotide sequence ID" value="NC_014655.1"/>
</dbReference>
<sequence>MKKLLPMLMWCLLIPALLKAQEIEVSGTVTSADDGSPLPGVTVMIKETQKGALTDINGKYTISAPSNSTITLSYIGFKPVSQSVNGRKTIDFKMESDLQALSEVIVTGYHTQNLREVSGSITSIKSKDIAQVPLASFDQALQGRAPGLLVQANSGQPGAAANILIRGKGSVLGSNTPLYIMDGVEITAQDFATLNPSDFESISVLKDAASTAQYGSRGANGVILISSKQGKVGKTKINYDFQTGYSTLPTNKLVLMNSQEKLQYEMDRGNPYGWTEEDLARLRLVDTDWEDVFFRKGKTNAHTLSASGGSGKTTYFTSASIFDQTGTVPNTGLKRYTGRLNVNSSAGDFDFGINSTFGYSDYTNTSEANTGIATPLNAIRWSNPYETPYTETGEYTQMASGQPNALQELLENTNLRNQIKGVGNVFIQYRVPFLKGLVARTSWGGDFRSNENSAYVNPTTYSGGFATGGQGSYGRAYAKQFRYTGTTSLRYTVPMPELHNLSVGVFNEVVKTTSNSFNFTGYGLGGAFNNEAGITPGNSTNGFIPSVGGSGTANALLSYFGDVKYSYKNRYFLELNGRRDGSSRFGDNKKWANFGSVGLSWIVSDEAFFSGLKSTFNELKYKISYGSSGNQAGIGDFQSRELYSRSVYAGVGGLVQSQLANPDLQWERKSVFNTGIELSTFNGRLSVTAEYYNSITSDLFLNQQLSRTTGYSSIVSNIGSLQNSGFEFFVDGDVIRTKSFRWALNASLTANKNKVKSLIGGETEIISGNFINRIGEPMNSLYVVEYAGVNPANGNPLYINSEGVAGEAYSPNFRKIVGTSEVPFFGGFGTAISYKGIAVDAFFSFVSGNKIFNNDRANVENPAYLYDNLSKELTTFWRKEGDITNIPRPGATFRSATTRFVEDGDFLRLRNLNVSYTLPSALVNSWKLSTIRVFAQGQNLFTWTKFLGFDPEMSTTSLTGAQYPALRTITFGLNVGF</sequence>
<dbReference type="Gene3D" id="2.60.40.1120">
    <property type="entry name" value="Carboxypeptidase-like, regulatory domain"/>
    <property type="match status" value="1"/>
</dbReference>
<reference key="1">
    <citation type="submission" date="2010-11" db="EMBL/GenBank/DDBJ databases">
        <title>The complete genome of Leadbetterella byssophila DSM 17132.</title>
        <authorList>
            <consortium name="US DOE Joint Genome Institute (JGI-PGF)"/>
            <person name="Lucas S."/>
            <person name="Copeland A."/>
            <person name="Lapidus A."/>
            <person name="Glavina del Rio T."/>
            <person name="Dalin E."/>
            <person name="Tice H."/>
            <person name="Bruce D."/>
            <person name="Goodwin L."/>
            <person name="Pitluck S."/>
            <person name="Kyrpides N."/>
            <person name="Mavromatis K."/>
            <person name="Ivanova N."/>
            <person name="Teshima H."/>
            <person name="Brettin T."/>
            <person name="Detter J.C."/>
            <person name="Han C."/>
            <person name="Tapia R."/>
            <person name="Land M."/>
            <person name="Hauser L."/>
            <person name="Markowitz V."/>
            <person name="Cheng J.-F."/>
            <person name="Hugenholtz P."/>
            <person name="Woyke T."/>
            <person name="Wu D."/>
            <person name="Tindall B."/>
            <person name="Pomrenke H.G."/>
            <person name="Brambilla E."/>
            <person name="Klenk H.-P."/>
            <person name="Eisen J.A."/>
        </authorList>
    </citation>
    <scope>NUCLEOTIDE SEQUENCE [LARGE SCALE GENOMIC DNA]</scope>
    <source>
        <strain>DSM 17132</strain>
    </source>
</reference>